<reference evidence="1" key="1">
    <citation type="submission" date="2021-06" db="EMBL/GenBank/DDBJ databases">
        <authorList>
            <person name="Kallberg Y."/>
            <person name="Tangrot J."/>
            <person name="Rosling A."/>
        </authorList>
    </citation>
    <scope>NUCLEOTIDE SEQUENCE</scope>
    <source>
        <strain evidence="1">IA702</strain>
    </source>
</reference>
<dbReference type="AlphaFoldDB" id="A0A9N8VM57"/>
<comment type="caution">
    <text evidence="1">The sequence shown here is derived from an EMBL/GenBank/DDBJ whole genome shotgun (WGS) entry which is preliminary data.</text>
</comment>
<sequence length="65" mass="7518">MSSTQSDLPESEPDVWEFETSVSEWLRSAATWWYISDALTSEVVPDMLLKEEFVEITYNSIVVKD</sequence>
<dbReference type="EMBL" id="CAJVPJ010000007">
    <property type="protein sequence ID" value="CAG8453132.1"/>
    <property type="molecule type" value="Genomic_DNA"/>
</dbReference>
<organism evidence="1 2">
    <name type="scientific">Paraglomus occultum</name>
    <dbReference type="NCBI Taxonomy" id="144539"/>
    <lineage>
        <taxon>Eukaryota</taxon>
        <taxon>Fungi</taxon>
        <taxon>Fungi incertae sedis</taxon>
        <taxon>Mucoromycota</taxon>
        <taxon>Glomeromycotina</taxon>
        <taxon>Glomeromycetes</taxon>
        <taxon>Paraglomerales</taxon>
        <taxon>Paraglomeraceae</taxon>
        <taxon>Paraglomus</taxon>
    </lineage>
</organism>
<proteinExistence type="predicted"/>
<dbReference type="Proteomes" id="UP000789572">
    <property type="component" value="Unassembled WGS sequence"/>
</dbReference>
<evidence type="ECO:0000313" key="1">
    <source>
        <dbReference type="EMBL" id="CAG8453132.1"/>
    </source>
</evidence>
<accession>A0A9N8VM57</accession>
<gene>
    <name evidence="1" type="ORF">POCULU_LOCUS140</name>
</gene>
<protein>
    <submittedName>
        <fullName evidence="1">5630_t:CDS:1</fullName>
    </submittedName>
</protein>
<keyword evidence="2" id="KW-1185">Reference proteome</keyword>
<evidence type="ECO:0000313" key="2">
    <source>
        <dbReference type="Proteomes" id="UP000789572"/>
    </source>
</evidence>
<name>A0A9N8VM57_9GLOM</name>